<dbReference type="Proteomes" id="UP000545507">
    <property type="component" value="Unassembled WGS sequence"/>
</dbReference>
<dbReference type="Pfam" id="PF21706">
    <property type="entry name" value="FCSD_central"/>
    <property type="match status" value="1"/>
</dbReference>
<evidence type="ECO:0000256" key="2">
    <source>
        <dbReference type="ARBA" id="ARBA00022827"/>
    </source>
</evidence>
<dbReference type="GO" id="GO:0016491">
    <property type="term" value="F:oxidoreductase activity"/>
    <property type="evidence" value="ECO:0007669"/>
    <property type="project" value="InterPro"/>
</dbReference>
<dbReference type="Pfam" id="PF09242">
    <property type="entry name" value="FCSD-flav_bind"/>
    <property type="match status" value="1"/>
</dbReference>
<dbReference type="PANTHER" id="PTHR43755">
    <property type="match status" value="1"/>
</dbReference>
<evidence type="ECO:0000313" key="7">
    <source>
        <dbReference type="EMBL" id="NWF46818.1"/>
    </source>
</evidence>
<evidence type="ECO:0000256" key="1">
    <source>
        <dbReference type="ARBA" id="ARBA00022630"/>
    </source>
</evidence>
<dbReference type="PANTHER" id="PTHR43755:SF1">
    <property type="entry name" value="FAD-DEPENDENT PYRIDINE NUCLEOTIDE-DISULPHIDE OXIDOREDUCTASE"/>
    <property type="match status" value="1"/>
</dbReference>
<dbReference type="InterPro" id="IPR052541">
    <property type="entry name" value="SQRD"/>
</dbReference>
<dbReference type="Gene3D" id="3.90.760.10">
    <property type="entry name" value="Flavocytochrome c sulphide dehydrogenase, flavin-binding domain"/>
    <property type="match status" value="1"/>
</dbReference>
<dbReference type="InterPro" id="IPR036188">
    <property type="entry name" value="FAD/NAD-bd_sf"/>
</dbReference>
<evidence type="ECO:0000259" key="5">
    <source>
        <dbReference type="Pfam" id="PF09242"/>
    </source>
</evidence>
<dbReference type="Gene3D" id="3.50.50.60">
    <property type="entry name" value="FAD/NAD(P)-binding domain"/>
    <property type="match status" value="2"/>
</dbReference>
<dbReference type="InterPro" id="IPR016156">
    <property type="entry name" value="FAD/NAD-linked_Rdtase_dimer_sf"/>
</dbReference>
<feature type="chain" id="PRO_5030520381" evidence="3">
    <location>
        <begin position="31"/>
        <end position="425"/>
    </location>
</feature>
<sequence length="425" mass="45333">MRAPGMTQRRALLQAGLAAASTLASPFVAAQSGERVVIIGGGFGGATAARYLHRFNPALQITLVEPASEFVMCPMSNRVIHGGLSLRDISRPYSRLVAQSGLRWVRARADAIDTSLREVRVGTEKIPYDRLIVAPGVDYVYDGIDGLQTAAQQARVPHAWKAGEQTQQLRQMLQALPDGGVVAMTVPKVPYRCPPGPYERASLIAHFLQTRKPGAKLLVFDANPEIQAKKGLFEAVWKSRYGAQIEYVPNADLKAVDTQSGTLSFDLQGKVKAQVINVIPPQRAGAIARSSGLSNVGDRWCGVDFLSYESTAAKGVYVLGDSIAGAPGMPKSAHMANQEAKVCAGAIAAQSLGMPVPSLPIIANTCYSFVSQSEVIHVAAVYRYDSAKKTMVPAKDAGGLSDRPTATEALFAMAWATNILNDTLG</sequence>
<dbReference type="InterPro" id="IPR023753">
    <property type="entry name" value="FAD/NAD-binding_dom"/>
</dbReference>
<dbReference type="InterPro" id="IPR037092">
    <property type="entry name" value="FlavoCytC_S_DH_flav-bd_sf"/>
</dbReference>
<dbReference type="InterPro" id="IPR015323">
    <property type="entry name" value="FlavoCytC_S_DH_flav-bd"/>
</dbReference>
<dbReference type="GO" id="GO:0050660">
    <property type="term" value="F:flavin adenine dinucleotide binding"/>
    <property type="evidence" value="ECO:0007669"/>
    <property type="project" value="InterPro"/>
</dbReference>
<evidence type="ECO:0000256" key="3">
    <source>
        <dbReference type="SAM" id="SignalP"/>
    </source>
</evidence>
<name>A0A7Y8GZI3_9BURK</name>
<protein>
    <submittedName>
        <fullName evidence="7">FAD-dependent oxidoreductase</fullName>
    </submittedName>
</protein>
<dbReference type="InterPro" id="IPR049386">
    <property type="entry name" value="FCSD_central"/>
</dbReference>
<evidence type="ECO:0000313" key="8">
    <source>
        <dbReference type="Proteomes" id="UP000545507"/>
    </source>
</evidence>
<keyword evidence="3" id="KW-0732">Signal</keyword>
<proteinExistence type="predicted"/>
<accession>A0A7Y8GZI3</accession>
<evidence type="ECO:0000259" key="4">
    <source>
        <dbReference type="Pfam" id="PF07992"/>
    </source>
</evidence>
<organism evidence="7 8">
    <name type="scientific">Hydrogenophaga aromaticivorans</name>
    <dbReference type="NCBI Taxonomy" id="2610898"/>
    <lineage>
        <taxon>Bacteria</taxon>
        <taxon>Pseudomonadati</taxon>
        <taxon>Pseudomonadota</taxon>
        <taxon>Betaproteobacteria</taxon>
        <taxon>Burkholderiales</taxon>
        <taxon>Comamonadaceae</taxon>
        <taxon>Hydrogenophaga</taxon>
    </lineage>
</organism>
<feature type="domain" description="FAD/NAD(P)-binding" evidence="4">
    <location>
        <begin position="35"/>
        <end position="150"/>
    </location>
</feature>
<dbReference type="PRINTS" id="PR00368">
    <property type="entry name" value="FADPNR"/>
</dbReference>
<dbReference type="EMBL" id="VYGV01000015">
    <property type="protein sequence ID" value="NWF46818.1"/>
    <property type="molecule type" value="Genomic_DNA"/>
</dbReference>
<comment type="caution">
    <text evidence="7">The sequence shown here is derived from an EMBL/GenBank/DDBJ whole genome shotgun (WGS) entry which is preliminary data.</text>
</comment>
<evidence type="ECO:0000259" key="6">
    <source>
        <dbReference type="Pfam" id="PF21706"/>
    </source>
</evidence>
<dbReference type="SUPFAM" id="SSF51905">
    <property type="entry name" value="FAD/NAD(P)-binding domain"/>
    <property type="match status" value="2"/>
</dbReference>
<dbReference type="AlphaFoldDB" id="A0A7Y8GZI3"/>
<gene>
    <name evidence="7" type="ORF">F3K02_16385</name>
</gene>
<feature type="domain" description="Flavocytochrome c sulphide dehydrogenase flavin-binding" evidence="5">
    <location>
        <begin position="360"/>
        <end position="424"/>
    </location>
</feature>
<dbReference type="SUPFAM" id="SSF55424">
    <property type="entry name" value="FAD/NAD-linked reductases, dimerisation (C-terminal) domain"/>
    <property type="match status" value="1"/>
</dbReference>
<keyword evidence="1" id="KW-0285">Flavoprotein</keyword>
<dbReference type="Pfam" id="PF07992">
    <property type="entry name" value="Pyr_redox_2"/>
    <property type="match status" value="1"/>
</dbReference>
<keyword evidence="8" id="KW-1185">Reference proteome</keyword>
<keyword evidence="2" id="KW-0274">FAD</keyword>
<feature type="domain" description="Sulfide dehydrogenase [flavocytochrome c] flavoprotein chain central" evidence="6">
    <location>
        <begin position="166"/>
        <end position="280"/>
    </location>
</feature>
<reference evidence="7 8" key="1">
    <citation type="submission" date="2019-09" db="EMBL/GenBank/DDBJ databases">
        <title>Hydrogenophaga aromatica sp. nov., isolated from a para-xylene-degrading enrichment culture.</title>
        <authorList>
            <person name="Tancsics A."/>
            <person name="Banerjee S."/>
        </authorList>
    </citation>
    <scope>NUCLEOTIDE SEQUENCE [LARGE SCALE GENOMIC DNA]</scope>
    <source>
        <strain evidence="7 8">D2P1</strain>
    </source>
</reference>
<feature type="signal peptide" evidence="3">
    <location>
        <begin position="1"/>
        <end position="30"/>
    </location>
</feature>